<accession>A0A1H9U5S2</accession>
<reference evidence="1 2" key="1">
    <citation type="submission" date="2016-10" db="EMBL/GenBank/DDBJ databases">
        <authorList>
            <person name="de Groot N.N."/>
        </authorList>
    </citation>
    <scope>NUCLEOTIDE SEQUENCE [LARGE SCALE GENOMIC DNA]</scope>
    <source>
        <strain evidence="1 2">DSM 16859</strain>
    </source>
</reference>
<proteinExistence type="predicted"/>
<organism evidence="1 2">
    <name type="scientific">Propionibacterium cyclohexanicum</name>
    <dbReference type="NCBI Taxonomy" id="64702"/>
    <lineage>
        <taxon>Bacteria</taxon>
        <taxon>Bacillati</taxon>
        <taxon>Actinomycetota</taxon>
        <taxon>Actinomycetes</taxon>
        <taxon>Propionibacteriales</taxon>
        <taxon>Propionibacteriaceae</taxon>
        <taxon>Propionibacterium</taxon>
    </lineage>
</organism>
<evidence type="ECO:0000313" key="2">
    <source>
        <dbReference type="Proteomes" id="UP000198815"/>
    </source>
</evidence>
<dbReference type="EMBL" id="FOGZ01000039">
    <property type="protein sequence ID" value="SES04423.1"/>
    <property type="molecule type" value="Genomic_DNA"/>
</dbReference>
<gene>
    <name evidence="1" type="ORF">SAMN05443377_1399</name>
</gene>
<dbReference type="AlphaFoldDB" id="A0A1H9U5S2"/>
<dbReference type="RefSeq" id="WP_091971515.1">
    <property type="nucleotide sequence ID" value="NZ_FOGZ01000039.1"/>
</dbReference>
<evidence type="ECO:0000313" key="1">
    <source>
        <dbReference type="EMBL" id="SES04423.1"/>
    </source>
</evidence>
<sequence length="375" mass="40654">MTAYYLDIHVLQSVPPSNVNRDDTGAPKTALYGGIRRARVSSQAWKKAVRKSFKDTLPAQQRGSRTLRVVELIMERLAEAHPEIPENERRERALAVVSALKLKAEKPRAREGSDKDPIEQTQYLVFYSRQQIARLAELAATSTDKVSPREAKKAANSDHGIEVALFGRMVADSKDLNVDSAVQVAHAISTHAVETESDYFTAVDDYKLPEDDAGAGMIGNIEFNSSTLYRFATVDLSELEHNLGDKQLTAQAAAAFARGFIMSMPTGKQNTFANNTFPDAVAVQLRAGRSASFVGAFEEPVTADGTGFVRGSCEALADYAGHSEKAFLGTPVASFTAHVGERTKAIESMGTSLPLDELLTQMRDAVSQVLDKGAA</sequence>
<keyword evidence="2" id="KW-1185">Reference proteome</keyword>
<dbReference type="OrthoDB" id="5291250at2"/>
<dbReference type="InterPro" id="IPR010148">
    <property type="entry name" value="CRISPR-assoc_prot_CT1975"/>
</dbReference>
<dbReference type="STRING" id="64702.SAMN05443377_1399"/>
<dbReference type="NCBIfam" id="TIGR01869">
    <property type="entry name" value="casC_Cse4"/>
    <property type="match status" value="1"/>
</dbReference>
<dbReference type="Pfam" id="PF09344">
    <property type="entry name" value="Cas_CT1975"/>
    <property type="match status" value="1"/>
</dbReference>
<protein>
    <submittedName>
        <fullName evidence="1">CRISPR system Cascade subunit CasC</fullName>
    </submittedName>
</protein>
<name>A0A1H9U5S2_9ACTN</name>
<dbReference type="Proteomes" id="UP000198815">
    <property type="component" value="Unassembled WGS sequence"/>
</dbReference>